<organism evidence="5 6">
    <name type="scientific">Microbulbifer rhizosphaerae</name>
    <dbReference type="NCBI Taxonomy" id="1562603"/>
    <lineage>
        <taxon>Bacteria</taxon>
        <taxon>Pseudomonadati</taxon>
        <taxon>Pseudomonadota</taxon>
        <taxon>Gammaproteobacteria</taxon>
        <taxon>Cellvibrionales</taxon>
        <taxon>Microbulbiferaceae</taxon>
        <taxon>Microbulbifer</taxon>
    </lineage>
</organism>
<evidence type="ECO:0000259" key="4">
    <source>
        <dbReference type="SMART" id="SM00458"/>
    </source>
</evidence>
<dbReference type="SUPFAM" id="SSF50370">
    <property type="entry name" value="Ricin B-like lectins"/>
    <property type="match status" value="1"/>
</dbReference>
<dbReference type="Pfam" id="PF13472">
    <property type="entry name" value="Lipase_GDSL_2"/>
    <property type="match status" value="1"/>
</dbReference>
<evidence type="ECO:0000313" key="6">
    <source>
        <dbReference type="Proteomes" id="UP000535937"/>
    </source>
</evidence>
<comment type="similarity">
    <text evidence="1">Belongs to the 'GDSL' lipolytic enzyme family.</text>
</comment>
<dbReference type="CDD" id="cd01821">
    <property type="entry name" value="Rhamnogalacturan_acetylesterase_like"/>
    <property type="match status" value="1"/>
</dbReference>
<dbReference type="InterPro" id="IPR013830">
    <property type="entry name" value="SGNH_hydro"/>
</dbReference>
<dbReference type="AlphaFoldDB" id="A0A7W4WFX2"/>
<gene>
    <name evidence="5" type="ORF">FHS09_004324</name>
</gene>
<comment type="caution">
    <text evidence="5">The sequence shown here is derived from an EMBL/GenBank/DDBJ whole genome shotgun (WGS) entry which is preliminary data.</text>
</comment>
<dbReference type="PROSITE" id="PS50231">
    <property type="entry name" value="RICIN_B_LECTIN"/>
    <property type="match status" value="1"/>
</dbReference>
<dbReference type="InterPro" id="IPR035992">
    <property type="entry name" value="Ricin_B-like_lectins"/>
</dbReference>
<protein>
    <submittedName>
        <fullName evidence="5">Lysophospholipase L1-like esterase</fullName>
    </submittedName>
</protein>
<dbReference type="PANTHER" id="PTHR43695">
    <property type="entry name" value="PUTATIVE (AFU_ORTHOLOGUE AFUA_2G17250)-RELATED"/>
    <property type="match status" value="1"/>
</dbReference>
<evidence type="ECO:0000313" key="5">
    <source>
        <dbReference type="EMBL" id="MBB3063466.1"/>
    </source>
</evidence>
<keyword evidence="3" id="KW-0732">Signal</keyword>
<dbReference type="CDD" id="cd00161">
    <property type="entry name" value="beta-trefoil_Ricin-like"/>
    <property type="match status" value="1"/>
</dbReference>
<proteinExistence type="inferred from homology"/>
<dbReference type="InterPro" id="IPR037459">
    <property type="entry name" value="RhgT-like"/>
</dbReference>
<sequence>MNTTKIPGNRTWFVGLAFLTLFAASNTRAENCDAPPTSGEAYKLINRGSGYALDVAGRSTEDGANVLQWSEHDDTNQQFLATDLGNGYWSLLAVHSGDSLEVADSSSSDGANVQQMGYSGESNQQWQFKKSSGGGFAVVARHSGNPITAESSSLGANVSQTTLSGDSLQRWYFNPVNGNCGGAIGEAPTIHMLGDSTMTEYDESRRPQMGWGEAMPMFFSEESVINNWAKGGRSSRSFYYETTRWPAILPTIEEGDYVIIQFGHNDQKNGGNYLEYGTYAFCSDGNGDGENCADVEHSYYQFLKRYVLETREKGAKPILMTPIVRKYFSGDSITERGQHNLQSSYSGENYPRGDYPAAMKAVAQAYDVPLVDLTAETKAIVESYGDEAATEHLYIAADSTHPQVLFATLIAKAAVETLDTYGLMQGHIVEASSLVASPGELDWGNRFVDVPNTKKLTISAFDLVPETGAVDVTAPDGFLLSDSADSEVWSSSTTIDFTNGAFTTNLYVQFTAASEQPYTGEVSFALEGAKLGSVAVSGTGVAAGEGVASYSSWFTEGSSVTPISDGLVSAGDALASNLVAGNTKTLAVDGQDTSVARYRVEGPEMVARSDDRYLQFSVTAESQTFYVDTISAYLTSSGGSTVQADIEYSLSSDFSNPVKLNSEALSFTSDTMTLKEYGVTVPVSAGDTLYVRIFPWNSAGNTGKYLAIYDARITGISGE</sequence>
<name>A0A7W4WFX2_9GAMM</name>
<feature type="chain" id="PRO_5030627097" evidence="3">
    <location>
        <begin position="30"/>
        <end position="719"/>
    </location>
</feature>
<accession>A0A7W4WFX2</accession>
<evidence type="ECO:0000256" key="2">
    <source>
        <dbReference type="ARBA" id="ARBA00022801"/>
    </source>
</evidence>
<keyword evidence="6" id="KW-1185">Reference proteome</keyword>
<dbReference type="EMBL" id="JACHWZ010000031">
    <property type="protein sequence ID" value="MBB3063466.1"/>
    <property type="molecule type" value="Genomic_DNA"/>
</dbReference>
<dbReference type="InterPro" id="IPR000772">
    <property type="entry name" value="Ricin_B_lectin"/>
</dbReference>
<evidence type="ECO:0000256" key="1">
    <source>
        <dbReference type="ARBA" id="ARBA00008668"/>
    </source>
</evidence>
<feature type="signal peptide" evidence="3">
    <location>
        <begin position="1"/>
        <end position="29"/>
    </location>
</feature>
<dbReference type="PANTHER" id="PTHR43695:SF1">
    <property type="entry name" value="RHAMNOGALACTURONAN ACETYLESTERASE"/>
    <property type="match status" value="1"/>
</dbReference>
<keyword evidence="2" id="KW-0378">Hydrolase</keyword>
<dbReference type="Proteomes" id="UP000535937">
    <property type="component" value="Unassembled WGS sequence"/>
</dbReference>
<evidence type="ECO:0000256" key="3">
    <source>
        <dbReference type="SAM" id="SignalP"/>
    </source>
</evidence>
<dbReference type="SUPFAM" id="SSF52266">
    <property type="entry name" value="SGNH hydrolase"/>
    <property type="match status" value="1"/>
</dbReference>
<dbReference type="Gene3D" id="3.40.50.1110">
    <property type="entry name" value="SGNH hydrolase"/>
    <property type="match status" value="1"/>
</dbReference>
<feature type="domain" description="Ricin B lectin" evidence="4">
    <location>
        <begin position="39"/>
        <end position="174"/>
    </location>
</feature>
<dbReference type="RefSeq" id="WP_183463667.1">
    <property type="nucleotide sequence ID" value="NZ_JACHWZ010000031.1"/>
</dbReference>
<dbReference type="Gene3D" id="2.80.10.50">
    <property type="match status" value="1"/>
</dbReference>
<dbReference type="InterPro" id="IPR036514">
    <property type="entry name" value="SGNH_hydro_sf"/>
</dbReference>
<dbReference type="Pfam" id="PF14200">
    <property type="entry name" value="RicinB_lectin_2"/>
    <property type="match status" value="2"/>
</dbReference>
<dbReference type="GO" id="GO:0016788">
    <property type="term" value="F:hydrolase activity, acting on ester bonds"/>
    <property type="evidence" value="ECO:0007669"/>
    <property type="project" value="UniProtKB-ARBA"/>
</dbReference>
<reference evidence="5 6" key="1">
    <citation type="submission" date="2020-08" db="EMBL/GenBank/DDBJ databases">
        <title>Genomic Encyclopedia of Type Strains, Phase III (KMG-III): the genomes of soil and plant-associated and newly described type strains.</title>
        <authorList>
            <person name="Whitman W."/>
        </authorList>
    </citation>
    <scope>NUCLEOTIDE SEQUENCE [LARGE SCALE GENOMIC DNA]</scope>
    <source>
        <strain evidence="5 6">CECT 8799</strain>
    </source>
</reference>
<dbReference type="SMART" id="SM00458">
    <property type="entry name" value="RICIN"/>
    <property type="match status" value="1"/>
</dbReference>